<dbReference type="EMBL" id="JWZT01004931">
    <property type="protein sequence ID" value="KII62603.1"/>
    <property type="molecule type" value="Genomic_DNA"/>
</dbReference>
<dbReference type="AlphaFoldDB" id="A0A0C2IBA3"/>
<organism evidence="1 2">
    <name type="scientific">Thelohanellus kitauei</name>
    <name type="common">Myxosporean</name>
    <dbReference type="NCBI Taxonomy" id="669202"/>
    <lineage>
        <taxon>Eukaryota</taxon>
        <taxon>Metazoa</taxon>
        <taxon>Cnidaria</taxon>
        <taxon>Myxozoa</taxon>
        <taxon>Myxosporea</taxon>
        <taxon>Bivalvulida</taxon>
        <taxon>Platysporina</taxon>
        <taxon>Myxobolidae</taxon>
        <taxon>Thelohanellus</taxon>
    </lineage>
</organism>
<evidence type="ECO:0000313" key="2">
    <source>
        <dbReference type="Proteomes" id="UP000031668"/>
    </source>
</evidence>
<protein>
    <submittedName>
        <fullName evidence="1">Uncharacterized protein</fullName>
    </submittedName>
</protein>
<gene>
    <name evidence="1" type="ORF">RF11_14015</name>
</gene>
<dbReference type="Proteomes" id="UP000031668">
    <property type="component" value="Unassembled WGS sequence"/>
</dbReference>
<evidence type="ECO:0000313" key="1">
    <source>
        <dbReference type="EMBL" id="KII62603.1"/>
    </source>
</evidence>
<comment type="caution">
    <text evidence="1">The sequence shown here is derived from an EMBL/GenBank/DDBJ whole genome shotgun (WGS) entry which is preliminary data.</text>
</comment>
<accession>A0A0C2IBA3</accession>
<proteinExistence type="predicted"/>
<keyword evidence="2" id="KW-1185">Reference proteome</keyword>
<sequence length="116" mass="13241">MLKSFITQGFLDFHELNRCPLWFTVCFNNPLFQKVSFGNLEVFKPAPVHFFTDFPSTASATVSTYGRVVLRLGTFLQAFIVVQDSHLLNTHPHPQPTRATLPSRHSFAGKYRMQVP</sequence>
<reference evidence="1 2" key="1">
    <citation type="journal article" date="2014" name="Genome Biol. Evol.">
        <title>The genome of the myxosporean Thelohanellus kitauei shows adaptations to nutrient acquisition within its fish host.</title>
        <authorList>
            <person name="Yang Y."/>
            <person name="Xiong J."/>
            <person name="Zhou Z."/>
            <person name="Huo F."/>
            <person name="Miao W."/>
            <person name="Ran C."/>
            <person name="Liu Y."/>
            <person name="Zhang J."/>
            <person name="Feng J."/>
            <person name="Wang M."/>
            <person name="Wang M."/>
            <person name="Wang L."/>
            <person name="Yao B."/>
        </authorList>
    </citation>
    <scope>NUCLEOTIDE SEQUENCE [LARGE SCALE GENOMIC DNA]</scope>
    <source>
        <strain evidence="1">Wuqing</strain>
    </source>
</reference>
<name>A0A0C2IBA3_THEKT</name>